<keyword evidence="3" id="KW-1185">Reference proteome</keyword>
<reference evidence="2" key="1">
    <citation type="journal article" date="2021" name="Nat. Commun.">
        <title>Genetic determinants of endophytism in the Arabidopsis root mycobiome.</title>
        <authorList>
            <person name="Mesny F."/>
            <person name="Miyauchi S."/>
            <person name="Thiergart T."/>
            <person name="Pickel B."/>
            <person name="Atanasova L."/>
            <person name="Karlsson M."/>
            <person name="Huettel B."/>
            <person name="Barry K.W."/>
            <person name="Haridas S."/>
            <person name="Chen C."/>
            <person name="Bauer D."/>
            <person name="Andreopoulos W."/>
            <person name="Pangilinan J."/>
            <person name="LaButti K."/>
            <person name="Riley R."/>
            <person name="Lipzen A."/>
            <person name="Clum A."/>
            <person name="Drula E."/>
            <person name="Henrissat B."/>
            <person name="Kohler A."/>
            <person name="Grigoriev I.V."/>
            <person name="Martin F.M."/>
            <person name="Hacquard S."/>
        </authorList>
    </citation>
    <scope>NUCLEOTIDE SEQUENCE</scope>
    <source>
        <strain evidence="2">MPI-SDFR-AT-0068</strain>
    </source>
</reference>
<evidence type="ECO:0000313" key="2">
    <source>
        <dbReference type="EMBL" id="KAH7261580.1"/>
    </source>
</evidence>
<feature type="region of interest" description="Disordered" evidence="1">
    <location>
        <begin position="1"/>
        <end position="36"/>
    </location>
</feature>
<gene>
    <name evidence="2" type="ORF">BKA59DRAFT_518547</name>
</gene>
<dbReference type="AlphaFoldDB" id="A0A8K0S7D9"/>
<name>A0A8K0S7D9_9HYPO</name>
<dbReference type="EMBL" id="JAGPXF010000001">
    <property type="protein sequence ID" value="KAH7261580.1"/>
    <property type="molecule type" value="Genomic_DNA"/>
</dbReference>
<dbReference type="Proteomes" id="UP000813427">
    <property type="component" value="Unassembled WGS sequence"/>
</dbReference>
<accession>A0A8K0S7D9</accession>
<sequence length="131" mass="14777">MAPPAPASALHRHQPSLEGILDFSSQPPLGPAHRASAKRRFDQIINHFESEGIRSDRDKYDRVKLVSLTYDHSTSEKSKDRLLAAFFAFAGLSITADEDIDFGDPTRRDELRASLDNFADYLLDNFFLPLK</sequence>
<evidence type="ECO:0000256" key="1">
    <source>
        <dbReference type="SAM" id="MobiDB-lite"/>
    </source>
</evidence>
<organism evidence="2 3">
    <name type="scientific">Fusarium tricinctum</name>
    <dbReference type="NCBI Taxonomy" id="61284"/>
    <lineage>
        <taxon>Eukaryota</taxon>
        <taxon>Fungi</taxon>
        <taxon>Dikarya</taxon>
        <taxon>Ascomycota</taxon>
        <taxon>Pezizomycotina</taxon>
        <taxon>Sordariomycetes</taxon>
        <taxon>Hypocreomycetidae</taxon>
        <taxon>Hypocreales</taxon>
        <taxon>Nectriaceae</taxon>
        <taxon>Fusarium</taxon>
        <taxon>Fusarium tricinctum species complex</taxon>
    </lineage>
</organism>
<comment type="caution">
    <text evidence="2">The sequence shown here is derived from an EMBL/GenBank/DDBJ whole genome shotgun (WGS) entry which is preliminary data.</text>
</comment>
<protein>
    <submittedName>
        <fullName evidence="2">Uncharacterized protein</fullName>
    </submittedName>
</protein>
<dbReference type="OrthoDB" id="2104739at2759"/>
<evidence type="ECO:0000313" key="3">
    <source>
        <dbReference type="Proteomes" id="UP000813427"/>
    </source>
</evidence>
<proteinExistence type="predicted"/>